<dbReference type="EMBL" id="BOML01000059">
    <property type="protein sequence ID" value="GIE06190.1"/>
    <property type="molecule type" value="Genomic_DNA"/>
</dbReference>
<reference evidence="1 2" key="1">
    <citation type="submission" date="2021-01" db="EMBL/GenBank/DDBJ databases">
        <title>Whole genome shotgun sequence of Actinoplanes durhamensis NBRC 14914.</title>
        <authorList>
            <person name="Komaki H."/>
            <person name="Tamura T."/>
        </authorList>
    </citation>
    <scope>NUCLEOTIDE SEQUENCE [LARGE SCALE GENOMIC DNA]</scope>
    <source>
        <strain evidence="1 2">NBRC 14914</strain>
    </source>
</reference>
<dbReference type="Proteomes" id="UP000637628">
    <property type="component" value="Unassembled WGS sequence"/>
</dbReference>
<protein>
    <submittedName>
        <fullName evidence="1">Uncharacterized protein</fullName>
    </submittedName>
</protein>
<name>A0ABQ3Z8P7_9ACTN</name>
<gene>
    <name evidence="1" type="ORF">Adu01nite_75400</name>
</gene>
<accession>A0ABQ3Z8P7</accession>
<proteinExistence type="predicted"/>
<sequence length="357" mass="38120">MRVQVVFTVAPDVFNADVNAHLQRLGALVVPWQQAIRESFDLAIAASHGGLHELHAPVMLMAHGAGRARLLLSSAQGTLPGAEPTVYGLDAPRLVRDGRVVASALVLSHENELLVLARQCPDALRVAVVAGDPCFDRLMGSLSQRGYYRRALGLSDRQRLVVVTSTWGTDGLFGGVPELLPALMDQLPPDRFRVALLLHPAISGAHGHRQVAAWTRACRDAGMMLADPADDWRAYVAAADHLIGDRGSVTAYGAAVGLPVLRVSASDGGRTAAGSPQSLVLKSVDRLDITKPLRAQLMAARPVDHRQVTTAITSRPHRSGRLLRGAMFRLLGLVNRSGSRNFTPVGVPIPRPVGVPS</sequence>
<evidence type="ECO:0000313" key="2">
    <source>
        <dbReference type="Proteomes" id="UP000637628"/>
    </source>
</evidence>
<keyword evidence="2" id="KW-1185">Reference proteome</keyword>
<evidence type="ECO:0000313" key="1">
    <source>
        <dbReference type="EMBL" id="GIE06190.1"/>
    </source>
</evidence>
<dbReference type="SUPFAM" id="SSF53756">
    <property type="entry name" value="UDP-Glycosyltransferase/glycogen phosphorylase"/>
    <property type="match status" value="1"/>
</dbReference>
<comment type="caution">
    <text evidence="1">The sequence shown here is derived from an EMBL/GenBank/DDBJ whole genome shotgun (WGS) entry which is preliminary data.</text>
</comment>
<organism evidence="1 2">
    <name type="scientific">Paractinoplanes durhamensis</name>
    <dbReference type="NCBI Taxonomy" id="113563"/>
    <lineage>
        <taxon>Bacteria</taxon>
        <taxon>Bacillati</taxon>
        <taxon>Actinomycetota</taxon>
        <taxon>Actinomycetes</taxon>
        <taxon>Micromonosporales</taxon>
        <taxon>Micromonosporaceae</taxon>
        <taxon>Paractinoplanes</taxon>
    </lineage>
</organism>